<sequence>MLYETPFSSYPYHTLKSRIHPSIIIYHTHLNITEPMISSYSSRTMVTFHYSTSTKDLSKNKCYSETYKLLPIYDQLARYEIK</sequence>
<accession>A0A0A9DY20</accession>
<proteinExistence type="predicted"/>
<reference evidence="1" key="1">
    <citation type="submission" date="2014-09" db="EMBL/GenBank/DDBJ databases">
        <authorList>
            <person name="Magalhaes I.L.F."/>
            <person name="Oliveira U."/>
            <person name="Santos F.R."/>
            <person name="Vidigal T.H.D.A."/>
            <person name="Brescovit A.D."/>
            <person name="Santos A.J."/>
        </authorList>
    </citation>
    <scope>NUCLEOTIDE SEQUENCE</scope>
    <source>
        <tissue evidence="1">Shoot tissue taken approximately 20 cm above the soil surface</tissue>
    </source>
</reference>
<evidence type="ECO:0000313" key="1">
    <source>
        <dbReference type="EMBL" id="JAD91583.1"/>
    </source>
</evidence>
<dbReference type="EMBL" id="GBRH01206312">
    <property type="protein sequence ID" value="JAD91583.1"/>
    <property type="molecule type" value="Transcribed_RNA"/>
</dbReference>
<protein>
    <submittedName>
        <fullName evidence="1">Uncharacterized protein</fullName>
    </submittedName>
</protein>
<dbReference type="AlphaFoldDB" id="A0A0A9DY20"/>
<reference evidence="1" key="2">
    <citation type="journal article" date="2015" name="Data Brief">
        <title>Shoot transcriptome of the giant reed, Arundo donax.</title>
        <authorList>
            <person name="Barrero R.A."/>
            <person name="Guerrero F.D."/>
            <person name="Moolhuijzen P."/>
            <person name="Goolsby J.A."/>
            <person name="Tidwell J."/>
            <person name="Bellgard S.E."/>
            <person name="Bellgard M.I."/>
        </authorList>
    </citation>
    <scope>NUCLEOTIDE SEQUENCE</scope>
    <source>
        <tissue evidence="1">Shoot tissue taken approximately 20 cm above the soil surface</tissue>
    </source>
</reference>
<organism evidence="1">
    <name type="scientific">Arundo donax</name>
    <name type="common">Giant reed</name>
    <name type="synonym">Donax arundinaceus</name>
    <dbReference type="NCBI Taxonomy" id="35708"/>
    <lineage>
        <taxon>Eukaryota</taxon>
        <taxon>Viridiplantae</taxon>
        <taxon>Streptophyta</taxon>
        <taxon>Embryophyta</taxon>
        <taxon>Tracheophyta</taxon>
        <taxon>Spermatophyta</taxon>
        <taxon>Magnoliopsida</taxon>
        <taxon>Liliopsida</taxon>
        <taxon>Poales</taxon>
        <taxon>Poaceae</taxon>
        <taxon>PACMAD clade</taxon>
        <taxon>Arundinoideae</taxon>
        <taxon>Arundineae</taxon>
        <taxon>Arundo</taxon>
    </lineage>
</organism>
<name>A0A0A9DY20_ARUDO</name>